<evidence type="ECO:0000313" key="2">
    <source>
        <dbReference type="EMBL" id="GFQ69350.1"/>
    </source>
</evidence>
<feature type="compositionally biased region" description="Basic and acidic residues" evidence="1">
    <location>
        <begin position="116"/>
        <end position="131"/>
    </location>
</feature>
<evidence type="ECO:0000256" key="1">
    <source>
        <dbReference type="SAM" id="MobiDB-lite"/>
    </source>
</evidence>
<dbReference type="EMBL" id="BMAO01010769">
    <property type="protein sequence ID" value="GFQ69350.1"/>
    <property type="molecule type" value="Genomic_DNA"/>
</dbReference>
<name>A0A8X6K9F2_TRICU</name>
<dbReference type="OrthoDB" id="6427943at2759"/>
<comment type="caution">
    <text evidence="2">The sequence shown here is derived from an EMBL/GenBank/DDBJ whole genome shotgun (WGS) entry which is preliminary data.</text>
</comment>
<proteinExistence type="predicted"/>
<protein>
    <submittedName>
        <fullName evidence="2">Uncharacterized protein</fullName>
    </submittedName>
</protein>
<feature type="region of interest" description="Disordered" evidence="1">
    <location>
        <begin position="104"/>
        <end position="131"/>
    </location>
</feature>
<dbReference type="AlphaFoldDB" id="A0A8X6K9F2"/>
<accession>A0A8X6K9F2</accession>
<organism evidence="2 3">
    <name type="scientific">Trichonephila clavata</name>
    <name type="common">Joro spider</name>
    <name type="synonym">Nephila clavata</name>
    <dbReference type="NCBI Taxonomy" id="2740835"/>
    <lineage>
        <taxon>Eukaryota</taxon>
        <taxon>Metazoa</taxon>
        <taxon>Ecdysozoa</taxon>
        <taxon>Arthropoda</taxon>
        <taxon>Chelicerata</taxon>
        <taxon>Arachnida</taxon>
        <taxon>Araneae</taxon>
        <taxon>Araneomorphae</taxon>
        <taxon>Entelegynae</taxon>
        <taxon>Araneoidea</taxon>
        <taxon>Nephilidae</taxon>
        <taxon>Trichonephila</taxon>
    </lineage>
</organism>
<keyword evidence="3" id="KW-1185">Reference proteome</keyword>
<reference evidence="2" key="1">
    <citation type="submission" date="2020-07" db="EMBL/GenBank/DDBJ databases">
        <title>Multicomponent nature underlies the extraordinary mechanical properties of spider dragline silk.</title>
        <authorList>
            <person name="Kono N."/>
            <person name="Nakamura H."/>
            <person name="Mori M."/>
            <person name="Yoshida Y."/>
            <person name="Ohtoshi R."/>
            <person name="Malay A.D."/>
            <person name="Moran D.A.P."/>
            <person name="Tomita M."/>
            <person name="Numata K."/>
            <person name="Arakawa K."/>
        </authorList>
    </citation>
    <scope>NUCLEOTIDE SEQUENCE</scope>
</reference>
<dbReference type="Proteomes" id="UP000887116">
    <property type="component" value="Unassembled WGS sequence"/>
</dbReference>
<gene>
    <name evidence="2" type="primary">AVEN_137436_1</name>
    <name evidence="2" type="ORF">TNCT_496561</name>
</gene>
<sequence length="131" mass="15270">MEKRGQRLDPNDCIGYYCKKQIGSGSYFASKYPIQRGYGLFSNLRIYAMPIMIKPGKYFRKHLLSTGQNVLEDMSQGKSFKEASKYQLRQVGEEIKKDILHKLKGGGGVKRKKQSSRRDQEKKVLRERRVY</sequence>
<evidence type="ECO:0000313" key="3">
    <source>
        <dbReference type="Proteomes" id="UP000887116"/>
    </source>
</evidence>